<dbReference type="InterPro" id="IPR015943">
    <property type="entry name" value="WD40/YVTN_repeat-like_dom_sf"/>
</dbReference>
<accession>A0A8H5FB49</accession>
<reference evidence="4 5" key="1">
    <citation type="journal article" date="2020" name="ISME J.">
        <title>Uncovering the hidden diversity of litter-decomposition mechanisms in mushroom-forming fungi.</title>
        <authorList>
            <person name="Floudas D."/>
            <person name="Bentzer J."/>
            <person name="Ahren D."/>
            <person name="Johansson T."/>
            <person name="Persson P."/>
            <person name="Tunlid A."/>
        </authorList>
    </citation>
    <scope>NUCLEOTIDE SEQUENCE [LARGE SCALE GENOMIC DNA]</scope>
    <source>
        <strain evidence="4 5">CBS 101986</strain>
    </source>
</reference>
<dbReference type="PRINTS" id="PR00320">
    <property type="entry name" value="GPROTEINBRPT"/>
</dbReference>
<feature type="repeat" description="WD" evidence="3">
    <location>
        <begin position="73"/>
        <end position="120"/>
    </location>
</feature>
<keyword evidence="1 3" id="KW-0853">WD repeat</keyword>
<evidence type="ECO:0000313" key="5">
    <source>
        <dbReference type="Proteomes" id="UP000567179"/>
    </source>
</evidence>
<dbReference type="EMBL" id="JAACJJ010000001">
    <property type="protein sequence ID" value="KAF5330374.1"/>
    <property type="molecule type" value="Genomic_DNA"/>
</dbReference>
<evidence type="ECO:0000313" key="4">
    <source>
        <dbReference type="EMBL" id="KAF5330374.1"/>
    </source>
</evidence>
<dbReference type="PANTHER" id="PTHR22847">
    <property type="entry name" value="WD40 REPEAT PROTEIN"/>
    <property type="match status" value="1"/>
</dbReference>
<evidence type="ECO:0000256" key="1">
    <source>
        <dbReference type="ARBA" id="ARBA00022574"/>
    </source>
</evidence>
<dbReference type="InterPro" id="IPR001680">
    <property type="entry name" value="WD40_rpt"/>
</dbReference>
<dbReference type="SMART" id="SM00320">
    <property type="entry name" value="WD40"/>
    <property type="match status" value="5"/>
</dbReference>
<dbReference type="InterPro" id="IPR020472">
    <property type="entry name" value="WD40_PAC1"/>
</dbReference>
<dbReference type="Proteomes" id="UP000567179">
    <property type="component" value="Unassembled WGS sequence"/>
</dbReference>
<gene>
    <name evidence="4" type="ORF">D9619_005875</name>
</gene>
<name>A0A8H5FB49_9AGAR</name>
<dbReference type="PROSITE" id="PS50082">
    <property type="entry name" value="WD_REPEATS_2"/>
    <property type="match status" value="2"/>
</dbReference>
<dbReference type="AlphaFoldDB" id="A0A8H5FB49"/>
<keyword evidence="2" id="KW-0677">Repeat</keyword>
<dbReference type="PROSITE" id="PS00678">
    <property type="entry name" value="WD_REPEATS_1"/>
    <property type="match status" value="2"/>
</dbReference>
<dbReference type="SUPFAM" id="SSF50978">
    <property type="entry name" value="WD40 repeat-like"/>
    <property type="match status" value="1"/>
</dbReference>
<dbReference type="GO" id="GO:0005634">
    <property type="term" value="C:nucleus"/>
    <property type="evidence" value="ECO:0007669"/>
    <property type="project" value="TreeGrafter"/>
</dbReference>
<organism evidence="4 5">
    <name type="scientific">Psilocybe cf. subviscida</name>
    <dbReference type="NCBI Taxonomy" id="2480587"/>
    <lineage>
        <taxon>Eukaryota</taxon>
        <taxon>Fungi</taxon>
        <taxon>Dikarya</taxon>
        <taxon>Basidiomycota</taxon>
        <taxon>Agaricomycotina</taxon>
        <taxon>Agaricomycetes</taxon>
        <taxon>Agaricomycetidae</taxon>
        <taxon>Agaricales</taxon>
        <taxon>Agaricineae</taxon>
        <taxon>Strophariaceae</taxon>
        <taxon>Psilocybe</taxon>
    </lineage>
</organism>
<dbReference type="InterPro" id="IPR019775">
    <property type="entry name" value="WD40_repeat_CS"/>
</dbReference>
<sequence length="406" mass="44944">MSTSENFVVSEAHLAIEQARKEKAERIKTLGDPLELQGKALAIEVHDGVAWIAENTHVVRKVDLETKKTLQLYKGHTGPVTSIAFCDRKPGSGDRQILISGSWDNSIKLWDTQTKELISSTPNAHADFVKSFHVFPTLRLLVSGSSDKIVRFWDLSNPESPEPLKSAGSISAHTRPVECLDGEATSETTAVLYTGDTMGIVKRWDLKLDNGRWSATLKDTIDHHRTRINELYYGGGYLWTASSDDTVQALPQGEKTTDDETGKPLKALKPLAHSTAVRSILPLSLTVLGEPILITASGDFLRTYDVSEPDDPQLLSEVDAHWHDITAIKLWVRKSVGDDGKTRAEPWIVTTSLDKTIRRWTLADLLKPAPPAPVKKVIKMQVAAPSVSDITEEEERELAELMEDDD</sequence>
<dbReference type="Pfam" id="PF00400">
    <property type="entry name" value="WD40"/>
    <property type="match status" value="2"/>
</dbReference>
<evidence type="ECO:0000256" key="2">
    <source>
        <dbReference type="ARBA" id="ARBA00022737"/>
    </source>
</evidence>
<dbReference type="Gene3D" id="2.130.10.10">
    <property type="entry name" value="YVTN repeat-like/Quinoprotein amine dehydrogenase"/>
    <property type="match status" value="2"/>
</dbReference>
<comment type="caution">
    <text evidence="4">The sequence shown here is derived from an EMBL/GenBank/DDBJ whole genome shotgun (WGS) entry which is preliminary data.</text>
</comment>
<evidence type="ECO:0008006" key="6">
    <source>
        <dbReference type="Google" id="ProtNLM"/>
    </source>
</evidence>
<dbReference type="OrthoDB" id="6262491at2759"/>
<dbReference type="InterPro" id="IPR036322">
    <property type="entry name" value="WD40_repeat_dom_sf"/>
</dbReference>
<keyword evidence="5" id="KW-1185">Reference proteome</keyword>
<evidence type="ECO:0000256" key="3">
    <source>
        <dbReference type="PROSITE-ProRule" id="PRU00221"/>
    </source>
</evidence>
<dbReference type="PANTHER" id="PTHR22847:SF730">
    <property type="entry name" value="FUNGAL PROTEIN"/>
    <property type="match status" value="1"/>
</dbReference>
<feature type="repeat" description="WD" evidence="3">
    <location>
        <begin position="122"/>
        <end position="163"/>
    </location>
</feature>
<dbReference type="PROSITE" id="PS50294">
    <property type="entry name" value="WD_REPEATS_REGION"/>
    <property type="match status" value="2"/>
</dbReference>
<protein>
    <recommendedName>
        <fullName evidence="6">WD40 repeat-like protein</fullName>
    </recommendedName>
</protein>
<proteinExistence type="predicted"/>